<keyword evidence="1" id="KW-0472">Membrane</keyword>
<proteinExistence type="predicted"/>
<evidence type="ECO:0000313" key="2">
    <source>
        <dbReference type="EMBL" id="KAK4448767.1"/>
    </source>
</evidence>
<keyword evidence="1" id="KW-1133">Transmembrane helix</keyword>
<keyword evidence="1" id="KW-0812">Transmembrane</keyword>
<name>A0AAV9GLG7_9PEZI</name>
<organism evidence="2 3">
    <name type="scientific">Podospora aff. communis PSN243</name>
    <dbReference type="NCBI Taxonomy" id="3040156"/>
    <lineage>
        <taxon>Eukaryota</taxon>
        <taxon>Fungi</taxon>
        <taxon>Dikarya</taxon>
        <taxon>Ascomycota</taxon>
        <taxon>Pezizomycotina</taxon>
        <taxon>Sordariomycetes</taxon>
        <taxon>Sordariomycetidae</taxon>
        <taxon>Sordariales</taxon>
        <taxon>Podosporaceae</taxon>
        <taxon>Podospora</taxon>
    </lineage>
</organism>
<feature type="transmembrane region" description="Helical" evidence="1">
    <location>
        <begin position="313"/>
        <end position="332"/>
    </location>
</feature>
<gene>
    <name evidence="2" type="ORF">QBC34DRAFT_380997</name>
</gene>
<dbReference type="EMBL" id="MU865941">
    <property type="protein sequence ID" value="KAK4448767.1"/>
    <property type="molecule type" value="Genomic_DNA"/>
</dbReference>
<protein>
    <submittedName>
        <fullName evidence="2">Uncharacterized protein</fullName>
    </submittedName>
</protein>
<keyword evidence="3" id="KW-1185">Reference proteome</keyword>
<evidence type="ECO:0000313" key="3">
    <source>
        <dbReference type="Proteomes" id="UP001321760"/>
    </source>
</evidence>
<dbReference type="Proteomes" id="UP001321760">
    <property type="component" value="Unassembled WGS sequence"/>
</dbReference>
<sequence length="349" mass="39315">MDVSPAVVLTDTVPEGVLHSLCAHNMDQQETASSYYAGYVTTRCREFLTDGGRHTNARTYNHVLILADAIRSGKSKAEISTTPLISMSTHDAAGVLVPGHERQQLACPTETSIDLCASLLTMVDIGRPPLAFSGRRPLLWSSGPLREFLGSYFHQPKDLVPDNQQIGKIFNAVNLRRLAGIKMQWSSNMANHLRLADDEKTVFIFHHAAFLKTQKRAAQDQTLLPAGVVEETLRTLSLLFPQNDAKTKGWMSSQAGDMDPELRRCGALRAHDRRFDKFAVWHDRLVILKQVFDEARPETIPQWWRDRRDRVQWYTFWVAIWVLGLTVLFGLIQSVEGAVQIYATYNVAA</sequence>
<dbReference type="AlphaFoldDB" id="A0AAV9GLG7"/>
<accession>A0AAV9GLG7</accession>
<reference evidence="2" key="2">
    <citation type="submission" date="2023-05" db="EMBL/GenBank/DDBJ databases">
        <authorList>
            <consortium name="Lawrence Berkeley National Laboratory"/>
            <person name="Steindorff A."/>
            <person name="Hensen N."/>
            <person name="Bonometti L."/>
            <person name="Westerberg I."/>
            <person name="Brannstrom I.O."/>
            <person name="Guillou S."/>
            <person name="Cros-Aarteil S."/>
            <person name="Calhoun S."/>
            <person name="Haridas S."/>
            <person name="Kuo A."/>
            <person name="Mondo S."/>
            <person name="Pangilinan J."/>
            <person name="Riley R."/>
            <person name="Labutti K."/>
            <person name="Andreopoulos B."/>
            <person name="Lipzen A."/>
            <person name="Chen C."/>
            <person name="Yanf M."/>
            <person name="Daum C."/>
            <person name="Ng V."/>
            <person name="Clum A."/>
            <person name="Ohm R."/>
            <person name="Martin F."/>
            <person name="Silar P."/>
            <person name="Natvig D."/>
            <person name="Lalanne C."/>
            <person name="Gautier V."/>
            <person name="Ament-Velasquez S.L."/>
            <person name="Kruys A."/>
            <person name="Hutchinson M.I."/>
            <person name="Powell A.J."/>
            <person name="Barry K."/>
            <person name="Miller A.N."/>
            <person name="Grigoriev I.V."/>
            <person name="Debuchy R."/>
            <person name="Gladieux P."/>
            <person name="Thoren M.H."/>
            <person name="Johannesson H."/>
        </authorList>
    </citation>
    <scope>NUCLEOTIDE SEQUENCE</scope>
    <source>
        <strain evidence="2">PSN243</strain>
    </source>
</reference>
<reference evidence="2" key="1">
    <citation type="journal article" date="2023" name="Mol. Phylogenet. Evol.">
        <title>Genome-scale phylogeny and comparative genomics of the fungal order Sordariales.</title>
        <authorList>
            <person name="Hensen N."/>
            <person name="Bonometti L."/>
            <person name="Westerberg I."/>
            <person name="Brannstrom I.O."/>
            <person name="Guillou S."/>
            <person name="Cros-Aarteil S."/>
            <person name="Calhoun S."/>
            <person name="Haridas S."/>
            <person name="Kuo A."/>
            <person name="Mondo S."/>
            <person name="Pangilinan J."/>
            <person name="Riley R."/>
            <person name="LaButti K."/>
            <person name="Andreopoulos B."/>
            <person name="Lipzen A."/>
            <person name="Chen C."/>
            <person name="Yan M."/>
            <person name="Daum C."/>
            <person name="Ng V."/>
            <person name="Clum A."/>
            <person name="Steindorff A."/>
            <person name="Ohm R.A."/>
            <person name="Martin F."/>
            <person name="Silar P."/>
            <person name="Natvig D.O."/>
            <person name="Lalanne C."/>
            <person name="Gautier V."/>
            <person name="Ament-Velasquez S.L."/>
            <person name="Kruys A."/>
            <person name="Hutchinson M.I."/>
            <person name="Powell A.J."/>
            <person name="Barry K."/>
            <person name="Miller A.N."/>
            <person name="Grigoriev I.V."/>
            <person name="Debuchy R."/>
            <person name="Gladieux P."/>
            <person name="Hiltunen Thoren M."/>
            <person name="Johannesson H."/>
        </authorList>
    </citation>
    <scope>NUCLEOTIDE SEQUENCE</scope>
    <source>
        <strain evidence="2">PSN243</strain>
    </source>
</reference>
<comment type="caution">
    <text evidence="2">The sequence shown here is derived from an EMBL/GenBank/DDBJ whole genome shotgun (WGS) entry which is preliminary data.</text>
</comment>
<evidence type="ECO:0000256" key="1">
    <source>
        <dbReference type="SAM" id="Phobius"/>
    </source>
</evidence>